<gene>
    <name evidence="1" type="ORF">UFOVP507_52</name>
</gene>
<sequence length="492" mass="50229">MGDSVSKILPVAGTAAGAFFGGPTGAMIGSQLGNTLGGVLSGSAANNAANQQAAAYRNTANQAAANSQFKPFGMTTNFGTSNYVYDPTTGQMTSAGYTLSPQLQGMQTGLMNAAANYNYQPDVGFINGVRQNSLAGMQMAMQQAPNAFNAGNQLYAQSKDLYPQGQTAYNQGNALFRQGEAVTAQAPGMFANAQDLYGAGASYLGSAPQAEADYMARTRAALAGGDEQTLARLRNQVYSTGRAGLATGGTTTGMLAANPELAAYYNSLQQRDLDMATKAQAEGRTNVALGATLYGQGGNLQSQAAGVSGTGANIQGVGGQLFNVGANQYDTAGRLVSVGNQSLNTGANLLTTSSQLGTNAINQEMGKYQLQNAALNTLGNYLGQANTMQNMGQGAYNLSQNMGTSIQGANQAAGQMQMQGQTQAAPYSYGASATSNLGQFLSGAGGQMAMQSGANALNPWFNGFLANITAGPSNVYGYGGQGTVPTTTTGMD</sequence>
<proteinExistence type="predicted"/>
<evidence type="ECO:0000313" key="1">
    <source>
        <dbReference type="EMBL" id="CAB4147860.1"/>
    </source>
</evidence>
<protein>
    <submittedName>
        <fullName evidence="1">Uncharacterized protein</fullName>
    </submittedName>
</protein>
<reference evidence="1" key="1">
    <citation type="submission" date="2020-04" db="EMBL/GenBank/DDBJ databases">
        <authorList>
            <person name="Chiriac C."/>
            <person name="Salcher M."/>
            <person name="Ghai R."/>
            <person name="Kavagutti S V."/>
        </authorList>
    </citation>
    <scope>NUCLEOTIDE SEQUENCE</scope>
</reference>
<dbReference type="EMBL" id="LR796486">
    <property type="protein sequence ID" value="CAB4147860.1"/>
    <property type="molecule type" value="Genomic_DNA"/>
</dbReference>
<accession>A0A6J5MSF4</accession>
<name>A0A6J5MSF4_9CAUD</name>
<organism evidence="1">
    <name type="scientific">uncultured Caudovirales phage</name>
    <dbReference type="NCBI Taxonomy" id="2100421"/>
    <lineage>
        <taxon>Viruses</taxon>
        <taxon>Duplodnaviria</taxon>
        <taxon>Heunggongvirae</taxon>
        <taxon>Uroviricota</taxon>
        <taxon>Caudoviricetes</taxon>
        <taxon>Peduoviridae</taxon>
        <taxon>Maltschvirus</taxon>
        <taxon>Maltschvirus maltsch</taxon>
    </lineage>
</organism>